<sequence>MPGEATETVPATEQELPQPQAETAVLPMSSALSVTAALGQPGPTLPPPCSPAPQQCPLSTANQAAPFPSPSTIASTPFEVPFTQSSSGTALHLGTAPEAPTFLPNLIGPPISPAALALASPMIAPTLKGTPSSSAPLALVALAPHSVQKSSAFPPNLLSSPPSVAVAESGSVISLSAPTAPSEPKTNLSKVPSEVVPNPKGTSSPPCIVSTVPYHCVTPVASVQSGMASLPQTTPTTTLAITSPQVKDTTISSAVTSPQNPGSLSLKGPVSPSAALPLSTQSLPVVTSSQKTTGRNPPPDLPIYLGSHLAPLHQSSFGSVQPLGQTSPSALTDSTVKTISIDHSSTGASYPSQRSVIPPLPSRNEVVPATVAAFPVVAPSVDKSPSTITSITYSPSGSLNVATSSSLSPTTSLILKSSPNATHHYPLVAQMPVSSVETTPLVVTNPCTIDAAATTFEVATCVSPPISSGPISNVEPTSPAALVVAPVAPKEPSTQVATTLRIPVSPPLPDPEDLKNLPSSVLVKFPTQKDLQTVPASPDGAAFSPAQAELTTKKDPTVLPLAQTARKNSRSFQSTSCSPEISLSPETTVAKKSLEGPLPIGKPTSTVTSPLGVNSSASVIKTDSYADPDSAGLLLKSSLITPTVTAFPLQSADPAGVAPTIAKGTSTYTATASPFLEGTVSLAPENHPVKESTSTLTTLSLVPTASDCPVAPSPQNTSAPLAALVLAPEIPKSVSSPSLPAAGTPPGTKKVDGISHTSALAPVASSPKECPTEDSGASATASSKETLTYLAGSPSPLGVSVSQTKRPPTKKGSAGPDAPVGNLSSPVSPVEASFLPENSLSFQDSKDSAATKHSPTPPSPKGAPPPSAMTPLSPKRVTLPPKKTSTPSIVNPPFPKEGPATPAPKQAPAPPALSRTSSSLKKAPATPSPKGAPTPLAATPPSCKGGPATPSPKGTPIPPAATPPSSKEGPATPSPKGAPKPPAATPPSPKGGLATLSPKGPPSPKGAPTPLPVTPPSPKGGPAIPPHKGAPTPPAVTPPSSKGGSATPSPRGAPTPPAATPPSPKGNLAASPHKEAPSPSVVTSPSPKGDPATSPPKEAPSPPAATPPSPKGTPTLPTTTPSSKGSPTTPSSKEDPTPPAATPSHKGGPTMTPPSPKRGPAIPSPKGDPTSPAVIPLSPKKAPATPVTREGPATPSNGDTTPLAVTPVSLKKAPATSAPKGGPATPSSKGDPTLPAVTPPSPKEPPVPKQAPTSSSPKKAPATPAAMGAPTLPAVIPSSSKEVPATPSSRRDPSAQTATPLSKKTPATLAPKEALIPPAMTLPFPKKSPAIPAPKEAQATPSSKEASSPPAVTPSSYKGAPSPKEAPTPPAVTPPPVTPPSPKKGPATPAPKGTPTSPPVTPSSLKDFPVSPVSVTCKMGATVPQASKGLPAKKGPTALKEVLVAPAPESTPVITAPTWKGPQTKKSSATSPPMCPDPSAKNGSKGPLSTVAPAPLLPAQKGSSKTSKGKDASHSPKGPLAPPESKASTPLTAAASEKVLPKPESASVSPPPTPPVSLPLAPSPVPTLPPKQQFLPSSPGLVLESTSKPLAPADEDELPPLIPPEPVSGGVPFQSVLVNMPTPKAAGIPVPTPSAKQPVMKNNKGSGTESDSDESVPELEEQDSTQATTQQAQLAAAAEIDEEPVSKAKQSRSEKKARKAMSKLGLRQVTGVTRVTIRKSKNILFVITKPDVYKSPASDTYIVFGEAKIEDLSQQAQLAAAEKFKVQGEAVSNIQENTQTPTVQEESEEEEVDETGVEVKDIELVMSQANVSRAKAVRALKNNSNDIVNAIMELTM</sequence>
<organism evidence="3 4">
    <name type="scientific">Colobus angolensis palliatus</name>
    <name type="common">Peters' Angolan colobus</name>
    <dbReference type="NCBI Taxonomy" id="336983"/>
    <lineage>
        <taxon>Eukaryota</taxon>
        <taxon>Metazoa</taxon>
        <taxon>Chordata</taxon>
        <taxon>Craniata</taxon>
        <taxon>Vertebrata</taxon>
        <taxon>Euteleostomi</taxon>
        <taxon>Mammalia</taxon>
        <taxon>Eutheria</taxon>
        <taxon>Euarchontoglires</taxon>
        <taxon>Primates</taxon>
        <taxon>Haplorrhini</taxon>
        <taxon>Catarrhini</taxon>
        <taxon>Cercopithecidae</taxon>
        <taxon>Colobinae</taxon>
        <taxon>Colobus</taxon>
    </lineage>
</organism>
<reference evidence="3" key="2">
    <citation type="submission" date="2025-09" db="UniProtKB">
        <authorList>
            <consortium name="Ensembl"/>
        </authorList>
    </citation>
    <scope>IDENTIFICATION</scope>
</reference>
<dbReference type="Proteomes" id="UP000233080">
    <property type="component" value="Unassembled WGS sequence"/>
</dbReference>
<dbReference type="CDD" id="cd22054">
    <property type="entry name" value="NAC_NACA"/>
    <property type="match status" value="1"/>
</dbReference>
<dbReference type="Gene3D" id="2.20.70.30">
    <property type="entry name" value="Nascent polypeptide-associated complex domain"/>
    <property type="match status" value="1"/>
</dbReference>
<feature type="compositionally biased region" description="Polar residues" evidence="1">
    <location>
        <begin position="250"/>
        <end position="263"/>
    </location>
</feature>
<feature type="compositionally biased region" description="Low complexity" evidence="1">
    <location>
        <begin position="1384"/>
        <end position="1395"/>
    </location>
</feature>
<feature type="region of interest" description="Disordered" evidence="1">
    <location>
        <begin position="732"/>
        <end position="1411"/>
    </location>
</feature>
<feature type="domain" description="NAC-A/B" evidence="2">
    <location>
        <begin position="1691"/>
        <end position="1756"/>
    </location>
</feature>
<dbReference type="InterPro" id="IPR016641">
    <property type="entry name" value="EGD2/NACA0like"/>
</dbReference>
<feature type="compositionally biased region" description="Polar residues" evidence="1">
    <location>
        <begin position="775"/>
        <end position="786"/>
    </location>
</feature>
<dbReference type="OMA" id="PHKGAPT"/>
<dbReference type="InterPro" id="IPR002715">
    <property type="entry name" value="Nas_poly-pep-assoc_cplx_dom"/>
</dbReference>
<dbReference type="Pfam" id="PF01849">
    <property type="entry name" value="NAC"/>
    <property type="match status" value="1"/>
</dbReference>
<feature type="region of interest" description="Disordered" evidence="1">
    <location>
        <begin position="1622"/>
        <end position="1702"/>
    </location>
</feature>
<feature type="compositionally biased region" description="Pro residues" evidence="1">
    <location>
        <begin position="999"/>
        <end position="1025"/>
    </location>
</feature>
<protein>
    <recommendedName>
        <fullName evidence="2">NAC-A/B domain-containing protein</fullName>
    </recommendedName>
</protein>
<dbReference type="STRING" id="336983.ENSCANP00000036474"/>
<dbReference type="PANTHER" id="PTHR21713">
    <property type="entry name" value="NASCENT POLYPEPTIDE ASSOCIATED COMPLEX ALPHA SUBUNIT-RELATED"/>
    <property type="match status" value="1"/>
</dbReference>
<dbReference type="FunFam" id="1.10.8.10:FF:000006">
    <property type="entry name" value="Putative nascent polypeptide-associated complex subunit alpha"/>
    <property type="match status" value="1"/>
</dbReference>
<feature type="compositionally biased region" description="Pro residues" evidence="1">
    <location>
        <begin position="1364"/>
        <end position="1383"/>
    </location>
</feature>
<feature type="compositionally biased region" description="Polar residues" evidence="1">
    <location>
        <begin position="176"/>
        <end position="190"/>
    </location>
</feature>
<accession>A0A2K5K5V6</accession>
<dbReference type="PROSITE" id="PS51151">
    <property type="entry name" value="NAC_AB"/>
    <property type="match status" value="1"/>
</dbReference>
<feature type="compositionally biased region" description="Low complexity" evidence="1">
    <location>
        <begin position="1250"/>
        <end position="1274"/>
    </location>
</feature>
<dbReference type="InterPro" id="IPR044034">
    <property type="entry name" value="NAC-like_UBA"/>
</dbReference>
<feature type="compositionally biased region" description="Pro residues" evidence="1">
    <location>
        <begin position="949"/>
        <end position="962"/>
    </location>
</feature>
<feature type="compositionally biased region" description="Low complexity" evidence="1">
    <location>
        <begin position="1112"/>
        <end position="1131"/>
    </location>
</feature>
<evidence type="ECO:0000313" key="4">
    <source>
        <dbReference type="Proteomes" id="UP000233080"/>
    </source>
</evidence>
<feature type="compositionally biased region" description="Polar residues" evidence="1">
    <location>
        <begin position="9"/>
        <end position="21"/>
    </location>
</feature>
<evidence type="ECO:0000259" key="2">
    <source>
        <dbReference type="PROSITE" id="PS51151"/>
    </source>
</evidence>
<dbReference type="Ensembl" id="ENSCANT00000059723.1">
    <property type="protein sequence ID" value="ENSCANP00000036474.1"/>
    <property type="gene ID" value="ENSCANG00000041917.1"/>
</dbReference>
<dbReference type="Gene3D" id="1.10.8.10">
    <property type="entry name" value="DNA helicase RuvA subunit, C-terminal domain"/>
    <property type="match status" value="1"/>
</dbReference>
<feature type="region of interest" description="Disordered" evidence="1">
    <location>
        <begin position="1447"/>
        <end position="1607"/>
    </location>
</feature>
<feature type="compositionally biased region" description="Low complexity" evidence="1">
    <location>
        <begin position="1038"/>
        <end position="1050"/>
    </location>
</feature>
<feature type="compositionally biased region" description="Pro residues" evidence="1">
    <location>
        <begin position="1093"/>
        <end position="1111"/>
    </location>
</feature>
<name>A0A2K5K5V6_COLAP</name>
<feature type="compositionally biased region" description="Pro residues" evidence="1">
    <location>
        <begin position="890"/>
        <end position="911"/>
    </location>
</feature>
<feature type="compositionally biased region" description="Pro residues" evidence="1">
    <location>
        <begin position="1549"/>
        <end position="1569"/>
    </location>
</feature>
<feature type="region of interest" description="Disordered" evidence="1">
    <location>
        <begin position="1"/>
        <end position="21"/>
    </location>
</feature>
<evidence type="ECO:0000256" key="1">
    <source>
        <dbReference type="SAM" id="MobiDB-lite"/>
    </source>
</evidence>
<feature type="region of interest" description="Disordered" evidence="1">
    <location>
        <begin position="250"/>
        <end position="301"/>
    </location>
</feature>
<dbReference type="InterPro" id="IPR038187">
    <property type="entry name" value="NAC_A/B_dom_sf"/>
</dbReference>
<feature type="compositionally biased region" description="Low complexity" evidence="1">
    <location>
        <begin position="1077"/>
        <end position="1092"/>
    </location>
</feature>
<feature type="compositionally biased region" description="Pro residues" evidence="1">
    <location>
        <begin position="855"/>
        <end position="868"/>
    </location>
</feature>
<keyword evidence="4" id="KW-1185">Reference proteome</keyword>
<feature type="compositionally biased region" description="Low complexity" evidence="1">
    <location>
        <begin position="1665"/>
        <end position="1678"/>
    </location>
</feature>
<feature type="compositionally biased region" description="Pro residues" evidence="1">
    <location>
        <begin position="1237"/>
        <end position="1249"/>
    </location>
</feature>
<dbReference type="CDD" id="cd14415">
    <property type="entry name" value="UBA_NACA_NACP1"/>
    <property type="match status" value="1"/>
</dbReference>
<dbReference type="SMART" id="SM01407">
    <property type="entry name" value="NAC"/>
    <property type="match status" value="1"/>
</dbReference>
<evidence type="ECO:0000313" key="3">
    <source>
        <dbReference type="Ensembl" id="ENSCANP00000036474.1"/>
    </source>
</evidence>
<dbReference type="FunFam" id="2.20.70.30:FF:000002">
    <property type="entry name" value="Nascent polypeptide-associated complex (NAC), alpha subunit"/>
    <property type="match status" value="1"/>
</dbReference>
<feature type="region of interest" description="Disordered" evidence="1">
    <location>
        <begin position="176"/>
        <end position="203"/>
    </location>
</feature>
<feature type="compositionally biased region" description="Acidic residues" evidence="1">
    <location>
        <begin position="1650"/>
        <end position="1663"/>
    </location>
</feature>
<proteinExistence type="predicted"/>
<feature type="compositionally biased region" description="Pro residues" evidence="1">
    <location>
        <begin position="1051"/>
        <end position="1064"/>
    </location>
</feature>
<feature type="compositionally biased region" description="Pro residues" evidence="1">
    <location>
        <begin position="972"/>
        <end position="989"/>
    </location>
</feature>
<dbReference type="GO" id="GO:0005854">
    <property type="term" value="C:nascent polypeptide-associated complex"/>
    <property type="evidence" value="ECO:0007669"/>
    <property type="project" value="InterPro"/>
</dbReference>
<feature type="region of interest" description="Disordered" evidence="1">
    <location>
        <begin position="35"/>
        <end position="72"/>
    </location>
</feature>
<dbReference type="Pfam" id="PF19026">
    <property type="entry name" value="UBA_HYPK"/>
    <property type="match status" value="1"/>
</dbReference>
<feature type="compositionally biased region" description="Polar residues" evidence="1">
    <location>
        <begin position="278"/>
        <end position="295"/>
    </location>
</feature>
<reference evidence="3" key="1">
    <citation type="submission" date="2025-08" db="UniProtKB">
        <authorList>
            <consortium name="Ensembl"/>
        </authorList>
    </citation>
    <scope>IDENTIFICATION</scope>
</reference>